<dbReference type="PANTHER" id="PTHR35472">
    <property type="match status" value="1"/>
</dbReference>
<name>A0A6N2NEC8_SALVM</name>
<gene>
    <name evidence="1" type="ORF">SVIM_LOCUS499450</name>
</gene>
<reference evidence="1" key="1">
    <citation type="submission" date="2019-03" db="EMBL/GenBank/DDBJ databases">
        <authorList>
            <person name="Mank J."/>
            <person name="Almeida P."/>
        </authorList>
    </citation>
    <scope>NUCLEOTIDE SEQUENCE</scope>
    <source>
        <strain evidence="1">78183</strain>
    </source>
</reference>
<dbReference type="InterPro" id="IPR055317">
    <property type="entry name" value="CLE14-like"/>
</dbReference>
<organism evidence="1">
    <name type="scientific">Salix viminalis</name>
    <name type="common">Common osier</name>
    <name type="synonym">Basket willow</name>
    <dbReference type="NCBI Taxonomy" id="40686"/>
    <lineage>
        <taxon>Eukaryota</taxon>
        <taxon>Viridiplantae</taxon>
        <taxon>Streptophyta</taxon>
        <taxon>Embryophyta</taxon>
        <taxon>Tracheophyta</taxon>
        <taxon>Spermatophyta</taxon>
        <taxon>Magnoliopsida</taxon>
        <taxon>eudicotyledons</taxon>
        <taxon>Gunneridae</taxon>
        <taxon>Pentapetalae</taxon>
        <taxon>rosids</taxon>
        <taxon>fabids</taxon>
        <taxon>Malpighiales</taxon>
        <taxon>Salicaceae</taxon>
        <taxon>Saliceae</taxon>
        <taxon>Salix</taxon>
    </lineage>
</organism>
<protein>
    <submittedName>
        <fullName evidence="1">Uncharacterized protein</fullName>
    </submittedName>
</protein>
<sequence>MKNHKIIEGLSACIHYSINLGDLSSSRHISRAPYEEKHRLNTEFSSPLPQQQPATAHTMKLNKDEKVKNLYAASHKLVPGGPNPLHN</sequence>
<dbReference type="EMBL" id="CAADRP010002274">
    <property type="protein sequence ID" value="VFU65097.1"/>
    <property type="molecule type" value="Genomic_DNA"/>
</dbReference>
<evidence type="ECO:0000313" key="1">
    <source>
        <dbReference type="EMBL" id="VFU65097.1"/>
    </source>
</evidence>
<accession>A0A6N2NEC8</accession>
<proteinExistence type="predicted"/>
<dbReference type="PANTHER" id="PTHR35472:SF6">
    <property type="entry name" value="CLAVATA3_ESR (CLE) GENE FAMILY MEMBER MTCLE10"/>
    <property type="match status" value="1"/>
</dbReference>
<dbReference type="AlphaFoldDB" id="A0A6N2NEC8"/>